<dbReference type="PRINTS" id="PR00411">
    <property type="entry name" value="PNDRDTASEI"/>
</dbReference>
<evidence type="ECO:0000256" key="1">
    <source>
        <dbReference type="ARBA" id="ARBA00001929"/>
    </source>
</evidence>
<dbReference type="SUPFAM" id="SSF51905">
    <property type="entry name" value="FAD/NAD(P)-binding domain"/>
    <property type="match status" value="1"/>
</dbReference>
<dbReference type="PRINTS" id="PR00368">
    <property type="entry name" value="FADPNR"/>
</dbReference>
<feature type="domain" description="FAD/NAD(P)-binding" evidence="8">
    <location>
        <begin position="5"/>
        <end position="210"/>
    </location>
</feature>
<dbReference type="EMBL" id="UGDD01000002">
    <property type="protein sequence ID" value="STJ52689.1"/>
    <property type="molecule type" value="Genomic_DNA"/>
</dbReference>
<dbReference type="InterPro" id="IPR052034">
    <property type="entry name" value="NasD-like"/>
</dbReference>
<dbReference type="FunFam" id="3.50.50.60:FF:000033">
    <property type="entry name" value="Nitrite reductase [NAD(P)H], large subunit"/>
    <property type="match status" value="1"/>
</dbReference>
<dbReference type="GO" id="GO:0046872">
    <property type="term" value="F:metal ion binding"/>
    <property type="evidence" value="ECO:0007669"/>
    <property type="project" value="UniProtKB-KW"/>
</dbReference>
<reference evidence="9 10" key="1">
    <citation type="submission" date="2018-06" db="EMBL/GenBank/DDBJ databases">
        <authorList>
            <consortium name="Pathogen Informatics"/>
            <person name="Doyle S."/>
        </authorList>
    </citation>
    <scope>NUCLEOTIDE SEQUENCE [LARGE SCALE GENOMIC DNA]</scope>
    <source>
        <strain evidence="9 10">NCTC9045</strain>
    </source>
</reference>
<evidence type="ECO:0000313" key="10">
    <source>
        <dbReference type="Proteomes" id="UP000254503"/>
    </source>
</evidence>
<dbReference type="PANTHER" id="PTHR43809">
    <property type="entry name" value="NITRITE REDUCTASE (NADH) LARGE SUBUNIT"/>
    <property type="match status" value="1"/>
</dbReference>
<evidence type="ECO:0000259" key="8">
    <source>
        <dbReference type="Pfam" id="PF07992"/>
    </source>
</evidence>
<keyword evidence="7" id="KW-0411">Iron-sulfur</keyword>
<dbReference type="EC" id="1.18.1.3" evidence="9"/>
<evidence type="ECO:0000256" key="2">
    <source>
        <dbReference type="ARBA" id="ARBA00005096"/>
    </source>
</evidence>
<dbReference type="Proteomes" id="UP000254503">
    <property type="component" value="Unassembled WGS sequence"/>
</dbReference>
<dbReference type="AlphaFoldDB" id="A0A376WSR8"/>
<comment type="pathway">
    <text evidence="2">Nitrogen metabolism; nitrate reduction (assimilation).</text>
</comment>
<dbReference type="GO" id="GO:0051536">
    <property type="term" value="F:iron-sulfur cluster binding"/>
    <property type="evidence" value="ECO:0007669"/>
    <property type="project" value="UniProtKB-KW"/>
</dbReference>
<dbReference type="InterPro" id="IPR036188">
    <property type="entry name" value="FAD/NAD-bd_sf"/>
</dbReference>
<dbReference type="Gene3D" id="3.50.50.60">
    <property type="entry name" value="FAD/NAD(P)-binding domain"/>
    <property type="match status" value="2"/>
</dbReference>
<dbReference type="Pfam" id="PF07992">
    <property type="entry name" value="Pyr_redox_2"/>
    <property type="match status" value="1"/>
</dbReference>
<proteinExistence type="predicted"/>
<sequence>MSKVRLAIIGNGMVGHRFIEDLLDKSDAANFDITVFCEEPRIAYDRVHLSSYFSHHTAEELSLVREGFYEKHGIKVLVGERAITINRQEKVIHSSAGRTVFYDKLIMATGSYPWIPPIKGSDTQDCFVYRTIEDLNAIESCARRSKRGAVVGGGLLGLEAAGALKNLGIETHVIEFAPMLMAEQLDQMGGEQLRRKIESMGVRVHTSKTPLRLCRKVLKRVKPCVLPTAANWKSTLSSSLPVSVRAISWQPSVVWTLLRVGVLSLMIPARLPIRISTPSVNAQAGTTVYLVW</sequence>
<dbReference type="PANTHER" id="PTHR43809:SF1">
    <property type="entry name" value="NITRITE REDUCTASE (NADH) LARGE SUBUNIT"/>
    <property type="match status" value="1"/>
</dbReference>
<gene>
    <name evidence="9" type="primary">nirB_2</name>
    <name evidence="9" type="ORF">NCTC9045_00491</name>
</gene>
<keyword evidence="3" id="KW-0349">Heme</keyword>
<dbReference type="GO" id="GO:0008942">
    <property type="term" value="F:nitrite reductase [NAD(P)H] activity"/>
    <property type="evidence" value="ECO:0007669"/>
    <property type="project" value="UniProtKB-EC"/>
</dbReference>
<evidence type="ECO:0000256" key="5">
    <source>
        <dbReference type="ARBA" id="ARBA00023002"/>
    </source>
</evidence>
<keyword evidence="6" id="KW-0408">Iron</keyword>
<organism evidence="9 10">
    <name type="scientific">Escherichia coli</name>
    <dbReference type="NCBI Taxonomy" id="562"/>
    <lineage>
        <taxon>Bacteria</taxon>
        <taxon>Pseudomonadati</taxon>
        <taxon>Pseudomonadota</taxon>
        <taxon>Gammaproteobacteria</taxon>
        <taxon>Enterobacterales</taxon>
        <taxon>Enterobacteriaceae</taxon>
        <taxon>Escherichia</taxon>
    </lineage>
</organism>
<dbReference type="GO" id="GO:0008860">
    <property type="term" value="F:ferredoxin-NAD+ reductase activity"/>
    <property type="evidence" value="ECO:0007669"/>
    <property type="project" value="UniProtKB-EC"/>
</dbReference>
<evidence type="ECO:0000256" key="7">
    <source>
        <dbReference type="ARBA" id="ARBA00023014"/>
    </source>
</evidence>
<evidence type="ECO:0000256" key="4">
    <source>
        <dbReference type="ARBA" id="ARBA00022723"/>
    </source>
</evidence>
<evidence type="ECO:0000313" key="9">
    <source>
        <dbReference type="EMBL" id="STJ52689.1"/>
    </source>
</evidence>
<keyword evidence="5 9" id="KW-0560">Oxidoreductase</keyword>
<dbReference type="InterPro" id="IPR023753">
    <property type="entry name" value="FAD/NAD-binding_dom"/>
</dbReference>
<name>A0A376WSR8_ECOLX</name>
<evidence type="ECO:0000256" key="6">
    <source>
        <dbReference type="ARBA" id="ARBA00023004"/>
    </source>
</evidence>
<comment type="cofactor">
    <cofactor evidence="1">
        <name>siroheme</name>
        <dbReference type="ChEBI" id="CHEBI:60052"/>
    </cofactor>
</comment>
<evidence type="ECO:0000256" key="3">
    <source>
        <dbReference type="ARBA" id="ARBA00022617"/>
    </source>
</evidence>
<keyword evidence="4" id="KW-0479">Metal-binding</keyword>
<accession>A0A376WSR8</accession>
<protein>
    <submittedName>
        <fullName evidence="9">Nitrite reductase [NAD(P)H] large subunit</fullName>
        <ecNumber evidence="9">1.18.1.3</ecNumber>
        <ecNumber evidence="9">1.7.1.4</ecNumber>
    </submittedName>
</protein>
<dbReference type="EC" id="1.7.1.4" evidence="9"/>